<accession>A0ABY5FXH1</accession>
<evidence type="ECO:0000256" key="1">
    <source>
        <dbReference type="SAM" id="MobiDB-lite"/>
    </source>
</evidence>
<reference evidence="2" key="1">
    <citation type="submission" date="2022-07" db="EMBL/GenBank/DDBJ databases">
        <title>Taxonomic analysis of Microcella humidisoli nov. sp., isolated from riverside soil.</title>
        <authorList>
            <person name="Molina K.M."/>
            <person name="Kim S.B."/>
        </authorList>
    </citation>
    <scope>NUCLEOTIDE SEQUENCE</scope>
    <source>
        <strain evidence="2">MMS21-STM10</strain>
    </source>
</reference>
<gene>
    <name evidence="2" type="ORF">NNL39_02520</name>
</gene>
<dbReference type="Proteomes" id="UP001060039">
    <property type="component" value="Chromosome"/>
</dbReference>
<dbReference type="RefSeq" id="WP_255160134.1">
    <property type="nucleotide sequence ID" value="NZ_CP101497.1"/>
</dbReference>
<protein>
    <submittedName>
        <fullName evidence="2">Uncharacterized protein</fullName>
    </submittedName>
</protein>
<proteinExistence type="predicted"/>
<organism evidence="2 3">
    <name type="scientific">Microcella humidisoli</name>
    <dbReference type="NCBI Taxonomy" id="2963406"/>
    <lineage>
        <taxon>Bacteria</taxon>
        <taxon>Bacillati</taxon>
        <taxon>Actinomycetota</taxon>
        <taxon>Actinomycetes</taxon>
        <taxon>Micrococcales</taxon>
        <taxon>Microbacteriaceae</taxon>
        <taxon>Microcella</taxon>
    </lineage>
</organism>
<dbReference type="EMBL" id="CP101497">
    <property type="protein sequence ID" value="UTT63001.1"/>
    <property type="molecule type" value="Genomic_DNA"/>
</dbReference>
<keyword evidence="3" id="KW-1185">Reference proteome</keyword>
<sequence length="94" mass="10273">MASFVRRISAPFRGYINRRFAAVHDHLARVESLVEAQSAARLERELAEVREVNQALLDSVQVLGESVARLRDEVRSAAQASPTPADLGSSADGR</sequence>
<evidence type="ECO:0000313" key="3">
    <source>
        <dbReference type="Proteomes" id="UP001060039"/>
    </source>
</evidence>
<name>A0ABY5FXH1_9MICO</name>
<evidence type="ECO:0000313" key="2">
    <source>
        <dbReference type="EMBL" id="UTT63001.1"/>
    </source>
</evidence>
<feature type="region of interest" description="Disordered" evidence="1">
    <location>
        <begin position="74"/>
        <end position="94"/>
    </location>
</feature>